<keyword evidence="7 8" id="KW-0012">Acyltransferase</keyword>
<evidence type="ECO:0000256" key="6">
    <source>
        <dbReference type="ARBA" id="ARBA00023136"/>
    </source>
</evidence>
<keyword evidence="5 8" id="KW-1133">Transmembrane helix</keyword>
<keyword evidence="6 8" id="KW-0472">Membrane</keyword>
<dbReference type="PROSITE" id="PS50216">
    <property type="entry name" value="DHHC"/>
    <property type="match status" value="1"/>
</dbReference>
<feature type="transmembrane region" description="Helical" evidence="8">
    <location>
        <begin position="233"/>
        <end position="257"/>
    </location>
</feature>
<comment type="caution">
    <text evidence="11">The sequence shown here is derived from an EMBL/GenBank/DDBJ whole genome shotgun (WGS) entry which is preliminary data.</text>
</comment>
<dbReference type="PANTHER" id="PTHR22883">
    <property type="entry name" value="ZINC FINGER DHHC DOMAIN CONTAINING PROTEIN"/>
    <property type="match status" value="1"/>
</dbReference>
<dbReference type="PANTHER" id="PTHR22883:SF57">
    <property type="entry name" value="S-ACYLTRANSFERASE"/>
    <property type="match status" value="1"/>
</dbReference>
<feature type="transmembrane region" description="Helical" evidence="8">
    <location>
        <begin position="189"/>
        <end position="212"/>
    </location>
</feature>
<evidence type="ECO:0000313" key="12">
    <source>
        <dbReference type="Proteomes" id="UP000583929"/>
    </source>
</evidence>
<feature type="domain" description="Palmitoyltransferase DHHC" evidence="10">
    <location>
        <begin position="143"/>
        <end position="270"/>
    </location>
</feature>
<evidence type="ECO:0000256" key="5">
    <source>
        <dbReference type="ARBA" id="ARBA00022989"/>
    </source>
</evidence>
<dbReference type="Pfam" id="PF01529">
    <property type="entry name" value="DHHC"/>
    <property type="match status" value="1"/>
</dbReference>
<comment type="domain">
    <text evidence="8">The DHHC domain is required for palmitoyltransferase activity.</text>
</comment>
<keyword evidence="12" id="KW-1185">Reference proteome</keyword>
<dbReference type="GO" id="GO:0005794">
    <property type="term" value="C:Golgi apparatus"/>
    <property type="evidence" value="ECO:0007669"/>
    <property type="project" value="TreeGrafter"/>
</dbReference>
<comment type="similarity">
    <text evidence="2 8">Belongs to the DHHC palmitoyltransferase family.</text>
</comment>
<evidence type="ECO:0000256" key="1">
    <source>
        <dbReference type="ARBA" id="ARBA00004127"/>
    </source>
</evidence>
<proteinExistence type="inferred from homology"/>
<evidence type="ECO:0000313" key="11">
    <source>
        <dbReference type="EMBL" id="KAF4394452.1"/>
    </source>
</evidence>
<dbReference type="GO" id="GO:0006612">
    <property type="term" value="P:protein targeting to membrane"/>
    <property type="evidence" value="ECO:0007669"/>
    <property type="project" value="TreeGrafter"/>
</dbReference>
<evidence type="ECO:0000256" key="4">
    <source>
        <dbReference type="ARBA" id="ARBA00022692"/>
    </source>
</evidence>
<accession>A0A7J6HGL9</accession>
<dbReference type="AlphaFoldDB" id="A0A7J6HGL9"/>
<evidence type="ECO:0000256" key="3">
    <source>
        <dbReference type="ARBA" id="ARBA00022679"/>
    </source>
</evidence>
<comment type="catalytic activity">
    <reaction evidence="8">
        <text>L-cysteinyl-[protein] + hexadecanoyl-CoA = S-hexadecanoyl-L-cysteinyl-[protein] + CoA</text>
        <dbReference type="Rhea" id="RHEA:36683"/>
        <dbReference type="Rhea" id="RHEA-COMP:10131"/>
        <dbReference type="Rhea" id="RHEA-COMP:11032"/>
        <dbReference type="ChEBI" id="CHEBI:29950"/>
        <dbReference type="ChEBI" id="CHEBI:57287"/>
        <dbReference type="ChEBI" id="CHEBI:57379"/>
        <dbReference type="ChEBI" id="CHEBI:74151"/>
        <dbReference type="EC" id="2.3.1.225"/>
    </reaction>
</comment>
<comment type="subcellular location">
    <subcellularLocation>
        <location evidence="1">Endomembrane system</location>
        <topology evidence="1">Multi-pass membrane protein</topology>
    </subcellularLocation>
</comment>
<dbReference type="GO" id="GO:0005783">
    <property type="term" value="C:endoplasmic reticulum"/>
    <property type="evidence" value="ECO:0007669"/>
    <property type="project" value="TreeGrafter"/>
</dbReference>
<evidence type="ECO:0000256" key="8">
    <source>
        <dbReference type="RuleBase" id="RU079119"/>
    </source>
</evidence>
<dbReference type="GO" id="GO:0019706">
    <property type="term" value="F:protein-cysteine S-palmitoyltransferase activity"/>
    <property type="evidence" value="ECO:0007669"/>
    <property type="project" value="UniProtKB-EC"/>
</dbReference>
<protein>
    <recommendedName>
        <fullName evidence="8">S-acyltransferase</fullName>
        <ecNumber evidence="8">2.3.1.225</ecNumber>
    </recommendedName>
    <alternativeName>
        <fullName evidence="8">Palmitoyltransferase</fullName>
    </alternativeName>
</protein>
<sequence length="321" mass="36883">MEIKAESVVIPYSQHEQFKYTPSSIKKDDREANSPEIDHQQHVNTKGPKIMIKLRQVFFSIKRVFEDQCLHYNRGENLETTRIYQVWPGKNVLGNLILVSSIDPGIIPRSQEDQMEEELSSSSNSRSGVRKKKIVVVNGVELKLKYCRTCKIFRPPRSCHCVVCDNCVEKFDHHCPWIGQCIALRNYRFYLTFIISALSFFIYVLYFSCWRIHQKVVKNGSNLFGLVRICPETLALVLFTVAAIMFLTGLAIFHLYLISTNQTAYENFRQRFVGSKSPYDKGVCGNIKEVLFVGMPPSKVDFRAEATSRSWHPTAAATHEV</sequence>
<dbReference type="EMBL" id="JAATIQ010000045">
    <property type="protein sequence ID" value="KAF4394452.1"/>
    <property type="molecule type" value="Genomic_DNA"/>
</dbReference>
<dbReference type="EC" id="2.3.1.225" evidence="8"/>
<reference evidence="11 12" key="1">
    <citation type="journal article" date="2020" name="bioRxiv">
        <title>Sequence and annotation of 42 cannabis genomes reveals extensive copy number variation in cannabinoid synthesis and pathogen resistance genes.</title>
        <authorList>
            <person name="Mckernan K.J."/>
            <person name="Helbert Y."/>
            <person name="Kane L.T."/>
            <person name="Ebling H."/>
            <person name="Zhang L."/>
            <person name="Liu B."/>
            <person name="Eaton Z."/>
            <person name="Mclaughlin S."/>
            <person name="Kingan S."/>
            <person name="Baybayan P."/>
            <person name="Concepcion G."/>
            <person name="Jordan M."/>
            <person name="Riva A."/>
            <person name="Barbazuk W."/>
            <person name="Harkins T."/>
        </authorList>
    </citation>
    <scope>NUCLEOTIDE SEQUENCE [LARGE SCALE GENOMIC DNA]</scope>
    <source>
        <strain evidence="12">cv. Jamaican Lion 4</strain>
        <tissue evidence="11">Leaf</tissue>
    </source>
</reference>
<evidence type="ECO:0000256" key="2">
    <source>
        <dbReference type="ARBA" id="ARBA00008574"/>
    </source>
</evidence>
<evidence type="ECO:0000256" key="7">
    <source>
        <dbReference type="ARBA" id="ARBA00023315"/>
    </source>
</evidence>
<dbReference type="Proteomes" id="UP000583929">
    <property type="component" value="Unassembled WGS sequence"/>
</dbReference>
<dbReference type="InterPro" id="IPR039859">
    <property type="entry name" value="PFA4/ZDH16/20/ERF2-like"/>
</dbReference>
<feature type="compositionally biased region" description="Basic and acidic residues" evidence="9">
    <location>
        <begin position="25"/>
        <end position="41"/>
    </location>
</feature>
<name>A0A7J6HGL9_CANSA</name>
<feature type="region of interest" description="Disordered" evidence="9">
    <location>
        <begin position="20"/>
        <end position="44"/>
    </location>
</feature>
<keyword evidence="4 8" id="KW-0812">Transmembrane</keyword>
<keyword evidence="3 8" id="KW-0808">Transferase</keyword>
<organism evidence="11 12">
    <name type="scientific">Cannabis sativa</name>
    <name type="common">Hemp</name>
    <name type="synonym">Marijuana</name>
    <dbReference type="NCBI Taxonomy" id="3483"/>
    <lineage>
        <taxon>Eukaryota</taxon>
        <taxon>Viridiplantae</taxon>
        <taxon>Streptophyta</taxon>
        <taxon>Embryophyta</taxon>
        <taxon>Tracheophyta</taxon>
        <taxon>Spermatophyta</taxon>
        <taxon>Magnoliopsida</taxon>
        <taxon>eudicotyledons</taxon>
        <taxon>Gunneridae</taxon>
        <taxon>Pentapetalae</taxon>
        <taxon>rosids</taxon>
        <taxon>fabids</taxon>
        <taxon>Rosales</taxon>
        <taxon>Cannabaceae</taxon>
        <taxon>Cannabis</taxon>
    </lineage>
</organism>
<evidence type="ECO:0000259" key="10">
    <source>
        <dbReference type="Pfam" id="PF01529"/>
    </source>
</evidence>
<dbReference type="InterPro" id="IPR001594">
    <property type="entry name" value="Palmitoyltrfase_DHHC"/>
</dbReference>
<gene>
    <name evidence="11" type="ORF">G4B88_018602</name>
</gene>
<evidence type="ECO:0000256" key="9">
    <source>
        <dbReference type="SAM" id="MobiDB-lite"/>
    </source>
</evidence>